<accession>A0A5B8ULS0</accession>
<dbReference type="EMBL" id="CP042433">
    <property type="protein sequence ID" value="QEC57617.1"/>
    <property type="molecule type" value="Genomic_DNA"/>
</dbReference>
<reference evidence="4 5" key="1">
    <citation type="journal article" date="2015" name="Int. J. Syst. Evol. Microbiol.">
        <title>Flavisolibacter ginsenosidimutans sp. nov., with ginsenoside-converting activity isolated from soil used for cultivating ginseng.</title>
        <authorList>
            <person name="Zhao Y."/>
            <person name="Liu Q."/>
            <person name="Kang M.S."/>
            <person name="Jin F."/>
            <person name="Yu H."/>
            <person name="Im W.T."/>
        </authorList>
    </citation>
    <scope>NUCLEOTIDE SEQUENCE [LARGE SCALE GENOMIC DNA]</scope>
    <source>
        <strain evidence="4 5">Gsoil 636</strain>
    </source>
</reference>
<dbReference type="CDD" id="cd11350">
    <property type="entry name" value="AmyAc_4"/>
    <property type="match status" value="1"/>
</dbReference>
<dbReference type="SUPFAM" id="SSF51445">
    <property type="entry name" value="(Trans)glycosidases"/>
    <property type="match status" value="1"/>
</dbReference>
<dbReference type="NCBIfam" id="TIGR04183">
    <property type="entry name" value="Por_Secre_tail"/>
    <property type="match status" value="1"/>
</dbReference>
<dbReference type="SMART" id="SM00642">
    <property type="entry name" value="Aamy"/>
    <property type="match status" value="1"/>
</dbReference>
<dbReference type="Pfam" id="PF18962">
    <property type="entry name" value="Por_Secre_tail"/>
    <property type="match status" value="1"/>
</dbReference>
<feature type="chain" id="PRO_5022809828" evidence="2">
    <location>
        <begin position="24"/>
        <end position="964"/>
    </location>
</feature>
<evidence type="ECO:0000313" key="5">
    <source>
        <dbReference type="Proteomes" id="UP000321204"/>
    </source>
</evidence>
<dbReference type="SUPFAM" id="SSF81296">
    <property type="entry name" value="E set domains"/>
    <property type="match status" value="1"/>
</dbReference>
<dbReference type="PANTHER" id="PTHR43002">
    <property type="entry name" value="GLYCOGEN DEBRANCHING ENZYME"/>
    <property type="match status" value="1"/>
</dbReference>
<dbReference type="Proteomes" id="UP000321204">
    <property type="component" value="Chromosome"/>
</dbReference>
<comment type="similarity">
    <text evidence="1">Belongs to the glycosyl hydrolase 13 family.</text>
</comment>
<dbReference type="InterPro" id="IPR006047">
    <property type="entry name" value="GH13_cat_dom"/>
</dbReference>
<dbReference type="RefSeq" id="WP_146790126.1">
    <property type="nucleotide sequence ID" value="NZ_BAABIO010000003.1"/>
</dbReference>
<evidence type="ECO:0000313" key="4">
    <source>
        <dbReference type="EMBL" id="QEC57617.1"/>
    </source>
</evidence>
<sequence>MKRLLLVIAASFCGLLCYSQLLTWTPSFPTENNASQTLVITMDASKGNQGLYNYSATTDVYVHIGVITNKSTSSSDWKYVKFTWATTPAAANAVYIGNNKWTYTITGSLHNFFGITDATETIQKIAILFRNGAGDNSRVQRNSDGSDMYIPIYTSSLAVRLTQPPTEPRYVPTPEQQSWSLGTSFTISADANKPSAMKLYHNGTMIASASNVTTLLGTSTITAAGNQQVVAEANDGTTTKYDTINIFIGVSPVVALPAGIRDGINYNSGTSVTLVLRAPGKGYATVMGEFNNWTPAIMNKTPDGKFFWITLNNLTAGTEYGYQYVVDGTIKIADPYAEKILDPNNDAGISSTTYPGLKTYPTGQTGIVSVLQTSAPTYTWSVNTFNHPDKKGLMIYELLVRDFVAAHDWKTIQDSLNYLQKLGVNAIEVMPFNEFEGNNSWGYNPDFYFAPDKYYGPANTLKRFVDSCHRRGIAVIMDIALNHSFGSSPMVQLYWDAANNRPAANNPWFNPVPKHAYNVGYDMNHESADTKYYVGRIVEHWLQNYKLDGFRFDLAKGFTQKQTCDASGNNCDVNAWSAYDSSRVKIWKGYYDTVQNKSSNAYVILEHFAADNEEIDLSNYGMMLWGNMNDSYAQASMGYADRWDFSRAIHSVRGWTQPHLVAYAESHDEERIVYKNVTYGNSSGSYNIKDTTTALKRAEQTAVFLLTIPGPKMIWQFGELGYSYSINTCTNTSLIADSCRLTPKPIRWDYLNDSRRKNLYNVYSALNKLRFDSRYLGAFQTGAITRDFSGAFKWLKVATANDTADVVVIGNFDVVAQTGSVTFPTAGNWYDYFGNFIQTTTASAQSFTLQPGEYHVYVNRNVNNVTATPVSNVPWNGTTLEAKLYPNPAFANNTTYLEVKLPQSGKTTVELYNSVGQQVRKLYNGILNNGTKVLSLPALHLPAGTYFLKVQAKEKTKTLSLTLQ</sequence>
<dbReference type="InterPro" id="IPR026444">
    <property type="entry name" value="Secre_tail"/>
</dbReference>
<feature type="domain" description="Glycosyl hydrolase family 13 catalytic" evidence="3">
    <location>
        <begin position="397"/>
        <end position="770"/>
    </location>
</feature>
<dbReference type="Gene3D" id="3.20.20.80">
    <property type="entry name" value="Glycosidases"/>
    <property type="match status" value="1"/>
</dbReference>
<feature type="signal peptide" evidence="2">
    <location>
        <begin position="1"/>
        <end position="23"/>
    </location>
</feature>
<keyword evidence="2" id="KW-0732">Signal</keyword>
<dbReference type="KEGG" id="fgg:FSB75_17460"/>
<evidence type="ECO:0000256" key="2">
    <source>
        <dbReference type="SAM" id="SignalP"/>
    </source>
</evidence>
<dbReference type="InterPro" id="IPR017853">
    <property type="entry name" value="GH"/>
</dbReference>
<dbReference type="Gene3D" id="2.60.40.10">
    <property type="entry name" value="Immunoglobulins"/>
    <property type="match status" value="1"/>
</dbReference>
<evidence type="ECO:0000256" key="1">
    <source>
        <dbReference type="ARBA" id="ARBA00008061"/>
    </source>
</evidence>
<evidence type="ECO:0000259" key="3">
    <source>
        <dbReference type="SMART" id="SM00642"/>
    </source>
</evidence>
<protein>
    <submittedName>
        <fullName evidence="4">T9SS type A sorting domain-containing protein</fullName>
    </submittedName>
</protein>
<organism evidence="4 5">
    <name type="scientific">Flavisolibacter ginsenosidimutans</name>
    <dbReference type="NCBI Taxonomy" id="661481"/>
    <lineage>
        <taxon>Bacteria</taxon>
        <taxon>Pseudomonadati</taxon>
        <taxon>Bacteroidota</taxon>
        <taxon>Chitinophagia</taxon>
        <taxon>Chitinophagales</taxon>
        <taxon>Chitinophagaceae</taxon>
        <taxon>Flavisolibacter</taxon>
    </lineage>
</organism>
<dbReference type="AlphaFoldDB" id="A0A5B8ULS0"/>
<gene>
    <name evidence="4" type="ORF">FSB75_17460</name>
</gene>
<name>A0A5B8ULS0_9BACT</name>
<dbReference type="GO" id="GO:0005975">
    <property type="term" value="P:carbohydrate metabolic process"/>
    <property type="evidence" value="ECO:0007669"/>
    <property type="project" value="InterPro"/>
</dbReference>
<dbReference type="InterPro" id="IPR014756">
    <property type="entry name" value="Ig_E-set"/>
</dbReference>
<dbReference type="OrthoDB" id="9761875at2"/>
<proteinExistence type="inferred from homology"/>
<dbReference type="Pfam" id="PF00128">
    <property type="entry name" value="Alpha-amylase"/>
    <property type="match status" value="2"/>
</dbReference>
<dbReference type="InterPro" id="IPR013783">
    <property type="entry name" value="Ig-like_fold"/>
</dbReference>
<keyword evidence="5" id="KW-1185">Reference proteome</keyword>